<keyword evidence="2" id="KW-1185">Reference proteome</keyword>
<dbReference type="KEGG" id="enc:ECL_02021"/>
<proteinExistence type="predicted"/>
<evidence type="ECO:0000313" key="1">
    <source>
        <dbReference type="EMBL" id="ADF61573.1"/>
    </source>
</evidence>
<accession>A0A0H3CLY5</accession>
<reference evidence="1 2" key="1">
    <citation type="journal article" date="2010" name="J. Bacteriol.">
        <title>Complete genome sequence of Enterobacter cloacae subsp. cloacae type strain ATCC 13047.</title>
        <authorList>
            <person name="Ren Y."/>
            <person name="Ren Y."/>
            <person name="Zhou Z."/>
            <person name="Guo X."/>
            <person name="Li Y."/>
            <person name="Feng L."/>
            <person name="Wang L."/>
        </authorList>
    </citation>
    <scope>NUCLEOTIDE SEQUENCE [LARGE SCALE GENOMIC DNA]</scope>
    <source>
        <strain evidence="2">ATCC 13047 / DSM 30054 / NBRC 13535 / NCTC 10005 / WDCM 00083 / NCDC 279-56</strain>
    </source>
</reference>
<sequence length="120" mass="13180">MKKVMSIALLVVAVGAVVGMNVNWSGEPDYIQSAEARVGSYLTSDYGRVACNSKQIDDERWELGCTNPSKSKTFQFAVFSADKAPYGVSRPFYLEAINEDAKQSAEQGLMRYLQINTKAG</sequence>
<dbReference type="Proteomes" id="UP000002363">
    <property type="component" value="Chromosome"/>
</dbReference>
<evidence type="ECO:0000313" key="2">
    <source>
        <dbReference type="Proteomes" id="UP000002363"/>
    </source>
</evidence>
<dbReference type="EnsemblBacteria" id="ADF61573">
    <property type="protein sequence ID" value="ADF61573"/>
    <property type="gene ID" value="ECL_02021"/>
</dbReference>
<protein>
    <submittedName>
        <fullName evidence="1">Uncharacterized protein</fullName>
    </submittedName>
</protein>
<gene>
    <name evidence="1" type="ordered locus">ECL_02021</name>
</gene>
<dbReference type="PATRIC" id="fig|716541.4.peg.2220"/>
<dbReference type="OrthoDB" id="6549014at2"/>
<organism evidence="1 2">
    <name type="scientific">Enterobacter cloacae subsp. cloacae (strain ATCC 13047 / DSM 30054 / NBRC 13535 / NCTC 10005 / WDCM 00083 / NCDC 279-56)</name>
    <dbReference type="NCBI Taxonomy" id="716541"/>
    <lineage>
        <taxon>Bacteria</taxon>
        <taxon>Pseudomonadati</taxon>
        <taxon>Pseudomonadota</taxon>
        <taxon>Gammaproteobacteria</taxon>
        <taxon>Enterobacterales</taxon>
        <taxon>Enterobacteriaceae</taxon>
        <taxon>Enterobacter</taxon>
        <taxon>Enterobacter cloacae complex</taxon>
    </lineage>
</organism>
<dbReference type="EMBL" id="CP001918">
    <property type="protein sequence ID" value="ADF61573.1"/>
    <property type="molecule type" value="Genomic_DNA"/>
</dbReference>
<dbReference type="AlphaFoldDB" id="A0A0H3CLY5"/>
<dbReference type="HOGENOM" id="CLU_162637_0_0_6"/>
<dbReference type="RefSeq" id="WP_013096640.1">
    <property type="nucleotide sequence ID" value="NC_014121.1"/>
</dbReference>
<name>A0A0H3CLY5_ENTCC</name>
<dbReference type="eggNOG" id="ENOG5033NPK">
    <property type="taxonomic scope" value="Bacteria"/>
</dbReference>